<evidence type="ECO:0000313" key="2">
    <source>
        <dbReference type="EMBL" id="HIV10444.1"/>
    </source>
</evidence>
<feature type="domain" description="Beta-lactamase-related" evidence="1">
    <location>
        <begin position="21"/>
        <end position="379"/>
    </location>
</feature>
<dbReference type="AlphaFoldDB" id="A0A9D1NPE7"/>
<name>A0A9D1NPE7_9FIRM</name>
<gene>
    <name evidence="2" type="ORF">IAD28_01960</name>
</gene>
<accession>A0A9D1NPE7</accession>
<sequence>MNEGWDRRFIEDINAIFREEIDDRRFTSGANILVLKHGEELLYHEYGWRDKENRLPFSRDTIMRLYSMSKPITSAAVMLLVDRGALDLGTCLCWSMPGFGQGYAQIDSKRHKTAQEIAVKDLLNMTSGIPYPGGEGASLQSAAVFSELIGRMNTDNPMTTAEFSRRIGECDLCFSPGDRFMYGASADILGALVEQVSGMSFGEFLKKELFEPLEMSDTGFWVPEEKRHRLARIYMTDYAAWQVVPAPQNANHLGINYAMDKPPAFESGGAGLVSTLDDYAKFALMLLNKGEYKGRRILSKRAVEYMTSPSLMPWQLEELSRGWRSLSGFSYGNLMRVCTDPGQAYMLCEKGEYGWDGWLGCYFSNSPESGLTFLLGMQRTDCGTSQLTRRLINRIRSELS</sequence>
<protein>
    <submittedName>
        <fullName evidence="2">Beta-lactamase family protein</fullName>
    </submittedName>
</protein>
<dbReference type="InterPro" id="IPR001466">
    <property type="entry name" value="Beta-lactam-related"/>
</dbReference>
<dbReference type="PANTHER" id="PTHR43283:SF3">
    <property type="entry name" value="BETA-LACTAMASE FAMILY PROTEIN (AFU_ORTHOLOGUE AFUA_5G07500)"/>
    <property type="match status" value="1"/>
</dbReference>
<dbReference type="SUPFAM" id="SSF56601">
    <property type="entry name" value="beta-lactamase/transpeptidase-like"/>
    <property type="match status" value="1"/>
</dbReference>
<organism evidence="2 3">
    <name type="scientific">Candidatus Faeciplasma avium</name>
    <dbReference type="NCBI Taxonomy" id="2840798"/>
    <lineage>
        <taxon>Bacteria</taxon>
        <taxon>Bacillati</taxon>
        <taxon>Bacillota</taxon>
        <taxon>Clostridia</taxon>
        <taxon>Eubacteriales</taxon>
        <taxon>Oscillospiraceae</taxon>
        <taxon>Oscillospiraceae incertae sedis</taxon>
        <taxon>Candidatus Faeciplasma</taxon>
    </lineage>
</organism>
<dbReference type="PANTHER" id="PTHR43283">
    <property type="entry name" value="BETA-LACTAMASE-RELATED"/>
    <property type="match status" value="1"/>
</dbReference>
<dbReference type="EMBL" id="DVOL01000026">
    <property type="protein sequence ID" value="HIV10444.1"/>
    <property type="molecule type" value="Genomic_DNA"/>
</dbReference>
<dbReference type="InterPro" id="IPR050789">
    <property type="entry name" value="Diverse_Enzym_Activities"/>
</dbReference>
<dbReference type="Gene3D" id="3.40.710.10">
    <property type="entry name" value="DD-peptidase/beta-lactamase superfamily"/>
    <property type="match status" value="1"/>
</dbReference>
<dbReference type="Pfam" id="PF00144">
    <property type="entry name" value="Beta-lactamase"/>
    <property type="match status" value="1"/>
</dbReference>
<reference evidence="2" key="2">
    <citation type="journal article" date="2021" name="PeerJ">
        <title>Extensive microbial diversity within the chicken gut microbiome revealed by metagenomics and culture.</title>
        <authorList>
            <person name="Gilroy R."/>
            <person name="Ravi A."/>
            <person name="Getino M."/>
            <person name="Pursley I."/>
            <person name="Horton D.L."/>
            <person name="Alikhan N.F."/>
            <person name="Baker D."/>
            <person name="Gharbi K."/>
            <person name="Hall N."/>
            <person name="Watson M."/>
            <person name="Adriaenssens E.M."/>
            <person name="Foster-Nyarko E."/>
            <person name="Jarju S."/>
            <person name="Secka A."/>
            <person name="Antonio M."/>
            <person name="Oren A."/>
            <person name="Chaudhuri R.R."/>
            <person name="La Ragione R."/>
            <person name="Hildebrand F."/>
            <person name="Pallen M.J."/>
        </authorList>
    </citation>
    <scope>NUCLEOTIDE SEQUENCE</scope>
    <source>
        <strain evidence="2">1370</strain>
    </source>
</reference>
<dbReference type="Proteomes" id="UP000823960">
    <property type="component" value="Unassembled WGS sequence"/>
</dbReference>
<dbReference type="InterPro" id="IPR012338">
    <property type="entry name" value="Beta-lactam/transpept-like"/>
</dbReference>
<proteinExistence type="predicted"/>
<evidence type="ECO:0000259" key="1">
    <source>
        <dbReference type="Pfam" id="PF00144"/>
    </source>
</evidence>
<evidence type="ECO:0000313" key="3">
    <source>
        <dbReference type="Proteomes" id="UP000823960"/>
    </source>
</evidence>
<reference evidence="2" key="1">
    <citation type="submission" date="2020-10" db="EMBL/GenBank/DDBJ databases">
        <authorList>
            <person name="Gilroy R."/>
        </authorList>
    </citation>
    <scope>NUCLEOTIDE SEQUENCE</scope>
    <source>
        <strain evidence="2">1370</strain>
    </source>
</reference>
<comment type="caution">
    <text evidence="2">The sequence shown here is derived from an EMBL/GenBank/DDBJ whole genome shotgun (WGS) entry which is preliminary data.</text>
</comment>